<dbReference type="SUPFAM" id="SSF69593">
    <property type="entry name" value="Glycerol-3-phosphate (1)-acyltransferase"/>
    <property type="match status" value="1"/>
</dbReference>
<dbReference type="EMBL" id="CP001634">
    <property type="protein sequence ID" value="ACR79813.1"/>
    <property type="molecule type" value="Genomic_DNA"/>
</dbReference>
<dbReference type="KEGG" id="kol:Kole_1111"/>
<dbReference type="eggNOG" id="COG0204">
    <property type="taxonomic scope" value="Bacteria"/>
</dbReference>
<dbReference type="InterPro" id="IPR002123">
    <property type="entry name" value="Plipid/glycerol_acylTrfase"/>
</dbReference>
<dbReference type="GO" id="GO:0003841">
    <property type="term" value="F:1-acylglycerol-3-phosphate O-acyltransferase activity"/>
    <property type="evidence" value="ECO:0007669"/>
    <property type="project" value="TreeGrafter"/>
</dbReference>
<keyword evidence="5" id="KW-1185">Reference proteome</keyword>
<dbReference type="Pfam" id="PF01553">
    <property type="entry name" value="Acyltransferase"/>
    <property type="match status" value="1"/>
</dbReference>
<protein>
    <submittedName>
        <fullName evidence="4">Phospholipid/glycerol acyltransferase</fullName>
    </submittedName>
</protein>
<evidence type="ECO:0000313" key="5">
    <source>
        <dbReference type="Proteomes" id="UP000002382"/>
    </source>
</evidence>
<reference evidence="4 5" key="2">
    <citation type="journal article" date="2011" name="J. Bacteriol.">
        <title>Genome Sequence of Kosmotoga olearia Strain TBF 19.5.1, a Thermophilic Bacterium with a Wide Growth Temperature Range, Isolated from the Troll B Oil Platform in the North Sea.</title>
        <authorList>
            <person name="Swithers K.S."/>
            <person name="Dipippo J.L."/>
            <person name="Bruce D.C."/>
            <person name="Detter C."/>
            <person name="Tapia R."/>
            <person name="Han S."/>
            <person name="Goodwin L.A."/>
            <person name="Han J."/>
            <person name="Woyke T."/>
            <person name="Pitluck S."/>
            <person name="Pennacchio L."/>
            <person name="Nolan M."/>
            <person name="Mikhailova N."/>
            <person name="Land M.L."/>
            <person name="Nesbo C.L."/>
            <person name="Gogarten J.P."/>
            <person name="Noll K.M."/>
        </authorList>
    </citation>
    <scope>NUCLEOTIDE SEQUENCE [LARGE SCALE GENOMIC DNA]</scope>
    <source>
        <strain evidence="5">ATCC BAA-1733 / DSM 21960 / TBF 19.5.1</strain>
    </source>
</reference>
<organism evidence="4 5">
    <name type="scientific">Kosmotoga olearia (strain ATCC BAA-1733 / DSM 21960 / TBF 19.5.1)</name>
    <dbReference type="NCBI Taxonomy" id="521045"/>
    <lineage>
        <taxon>Bacteria</taxon>
        <taxon>Thermotogati</taxon>
        <taxon>Thermotogota</taxon>
        <taxon>Thermotogae</taxon>
        <taxon>Kosmotogales</taxon>
        <taxon>Kosmotogaceae</taxon>
        <taxon>Kosmotoga</taxon>
    </lineage>
</organism>
<dbReference type="HOGENOM" id="CLU_1324946_0_0_0"/>
<evidence type="ECO:0000259" key="3">
    <source>
        <dbReference type="SMART" id="SM00563"/>
    </source>
</evidence>
<dbReference type="Proteomes" id="UP000002382">
    <property type="component" value="Chromosome"/>
</dbReference>
<sequence length="207" mass="24343">MIAKSRSKGKLPEPPFIMCVTHVGNFDPLFVVRTSKRYRAKALYQVDGPYPLVRFLYKAFWRFRVSQDPKIKQTLNKKTIRDVILYLKKGGTVMIFPEGYWNWEKRLYPGVAVVAHRANVPIVPVGIENGYVFRPELDHEPPLKAVKRVIKDYRKRGTITVHFGEPIYPDPLKEEKEDVDRMMKLIERKFGEYYNSFYDMEGPKWIG</sequence>
<evidence type="ECO:0000313" key="4">
    <source>
        <dbReference type="EMBL" id="ACR79813.1"/>
    </source>
</evidence>
<keyword evidence="1" id="KW-0808">Transferase</keyword>
<evidence type="ECO:0000256" key="2">
    <source>
        <dbReference type="ARBA" id="ARBA00023315"/>
    </source>
</evidence>
<dbReference type="GO" id="GO:0006654">
    <property type="term" value="P:phosphatidic acid biosynthetic process"/>
    <property type="evidence" value="ECO:0007669"/>
    <property type="project" value="TreeGrafter"/>
</dbReference>
<dbReference type="CDD" id="cd07989">
    <property type="entry name" value="LPLAT_AGPAT-like"/>
    <property type="match status" value="1"/>
</dbReference>
<dbReference type="PANTHER" id="PTHR10434">
    <property type="entry name" value="1-ACYL-SN-GLYCEROL-3-PHOSPHATE ACYLTRANSFERASE"/>
    <property type="match status" value="1"/>
</dbReference>
<accession>C5CI34</accession>
<proteinExistence type="predicted"/>
<dbReference type="STRING" id="521045.Kole_1111"/>
<dbReference type="RefSeq" id="WP_015868471.1">
    <property type="nucleotide sequence ID" value="NC_012785.1"/>
</dbReference>
<gene>
    <name evidence="4" type="ordered locus">Kole_1111</name>
</gene>
<feature type="domain" description="Phospholipid/glycerol acyltransferase" evidence="3">
    <location>
        <begin position="16"/>
        <end position="130"/>
    </location>
</feature>
<dbReference type="PANTHER" id="PTHR10434:SF11">
    <property type="entry name" value="1-ACYL-SN-GLYCEROL-3-PHOSPHATE ACYLTRANSFERASE"/>
    <property type="match status" value="1"/>
</dbReference>
<keyword evidence="2 4" id="KW-0012">Acyltransferase</keyword>
<name>C5CI34_KOSOT</name>
<dbReference type="AlphaFoldDB" id="C5CI34"/>
<dbReference type="SMART" id="SM00563">
    <property type="entry name" value="PlsC"/>
    <property type="match status" value="1"/>
</dbReference>
<reference evidence="4 5" key="1">
    <citation type="submission" date="2009-06" db="EMBL/GenBank/DDBJ databases">
        <title>Complete sequence of Thermotogales bacterium TBF 19.5.1.</title>
        <authorList>
            <consortium name="US DOE Joint Genome Institute"/>
            <person name="Lucas S."/>
            <person name="Copeland A."/>
            <person name="Lapidus A."/>
            <person name="Glavina del Rio T."/>
            <person name="Tice H."/>
            <person name="Bruce D."/>
            <person name="Goodwin L."/>
            <person name="Pitluck S."/>
            <person name="Chertkov O."/>
            <person name="Brettin T."/>
            <person name="Detter J.C."/>
            <person name="Han C."/>
            <person name="Schmutz J."/>
            <person name="Larimer F."/>
            <person name="Land M."/>
            <person name="Hauser L."/>
            <person name="Kyrpides N."/>
            <person name="Ovchinnikova G."/>
            <person name="Noll K."/>
        </authorList>
    </citation>
    <scope>NUCLEOTIDE SEQUENCE [LARGE SCALE GENOMIC DNA]</scope>
    <source>
        <strain evidence="5">ATCC BAA-1733 / DSM 21960 / TBF 19.5.1</strain>
    </source>
</reference>
<evidence type="ECO:0000256" key="1">
    <source>
        <dbReference type="ARBA" id="ARBA00022679"/>
    </source>
</evidence>